<evidence type="ECO:0000256" key="4">
    <source>
        <dbReference type="ARBA" id="ARBA00022475"/>
    </source>
</evidence>
<accession>A0A4Q0YSD8</accession>
<evidence type="ECO:0000256" key="2">
    <source>
        <dbReference type="ARBA" id="ARBA00004162"/>
    </source>
</evidence>
<keyword evidence="12" id="KW-0966">Cell projection</keyword>
<proteinExistence type="inferred from homology"/>
<evidence type="ECO:0000256" key="5">
    <source>
        <dbReference type="ARBA" id="ARBA00022500"/>
    </source>
</evidence>
<organism evidence="12 13">
    <name type="scientific">Veronia nyctiphanis</name>
    <dbReference type="NCBI Taxonomy" id="1278244"/>
    <lineage>
        <taxon>Bacteria</taxon>
        <taxon>Pseudomonadati</taxon>
        <taxon>Pseudomonadota</taxon>
        <taxon>Gammaproteobacteria</taxon>
        <taxon>Vibrionales</taxon>
        <taxon>Vibrionaceae</taxon>
        <taxon>Veronia</taxon>
    </lineage>
</organism>
<sequence length="137" mass="15457">MIKILRPLIFSLVATTTCALPVYAEEGGMAPSFVYYTMQPEITTNYITPGKKVGFINIKVQLMLEDPTLEATVAYHQGLLRDALIDIISKEPEATIKSMSGRQAIREKCLARLNELLEAETQQVIIKDLLFTKYLYQ</sequence>
<dbReference type="GO" id="GO:0005886">
    <property type="term" value="C:plasma membrane"/>
    <property type="evidence" value="ECO:0007669"/>
    <property type="project" value="UniProtKB-SubCell"/>
</dbReference>
<keyword evidence="8" id="KW-1133">Transmembrane helix</keyword>
<keyword evidence="7 10" id="KW-0283">Flagellar rotation</keyword>
<comment type="caution">
    <text evidence="12">The sequence shown here is derived from an EMBL/GenBank/DDBJ whole genome shotgun (WGS) entry which is preliminary data.</text>
</comment>
<dbReference type="AlphaFoldDB" id="A0A4Q0YSD8"/>
<evidence type="ECO:0000256" key="6">
    <source>
        <dbReference type="ARBA" id="ARBA00022692"/>
    </source>
</evidence>
<feature type="chain" id="PRO_5020611009" description="Flagellar protein FliL" evidence="11">
    <location>
        <begin position="25"/>
        <end position="137"/>
    </location>
</feature>
<gene>
    <name evidence="12" type="ORF">CS022_12145</name>
</gene>
<keyword evidence="11" id="KW-0732">Signal</keyword>
<evidence type="ECO:0000256" key="10">
    <source>
        <dbReference type="RuleBase" id="RU364125"/>
    </source>
</evidence>
<dbReference type="Proteomes" id="UP000290287">
    <property type="component" value="Unassembled WGS sequence"/>
</dbReference>
<dbReference type="PANTHER" id="PTHR35091:SF5">
    <property type="entry name" value="FLAGELLAR PROTEIN FLIL"/>
    <property type="match status" value="1"/>
</dbReference>
<comment type="function">
    <text evidence="1 10">Controls the rotational direction of flagella during chemotaxis.</text>
</comment>
<protein>
    <recommendedName>
        <fullName evidence="10">Flagellar protein FliL</fullName>
    </recommendedName>
</protein>
<keyword evidence="9 10" id="KW-0472">Membrane</keyword>
<dbReference type="GO" id="GO:0071978">
    <property type="term" value="P:bacterial-type flagellum-dependent swarming motility"/>
    <property type="evidence" value="ECO:0007669"/>
    <property type="project" value="TreeGrafter"/>
</dbReference>
<dbReference type="InterPro" id="IPR005503">
    <property type="entry name" value="FliL"/>
</dbReference>
<evidence type="ECO:0000313" key="13">
    <source>
        <dbReference type="Proteomes" id="UP000290287"/>
    </source>
</evidence>
<comment type="similarity">
    <text evidence="3 10">Belongs to the FliL family.</text>
</comment>
<dbReference type="GO" id="GO:0009425">
    <property type="term" value="C:bacterial-type flagellum basal body"/>
    <property type="evidence" value="ECO:0007669"/>
    <property type="project" value="InterPro"/>
</dbReference>
<keyword evidence="12" id="KW-0969">Cilium</keyword>
<comment type="subcellular location">
    <subcellularLocation>
        <location evidence="10">Cell inner membrane</location>
    </subcellularLocation>
    <subcellularLocation>
        <location evidence="2">Cell membrane</location>
        <topology evidence="2">Single-pass membrane protein</topology>
    </subcellularLocation>
</comment>
<evidence type="ECO:0000256" key="9">
    <source>
        <dbReference type="ARBA" id="ARBA00023136"/>
    </source>
</evidence>
<evidence type="ECO:0000256" key="1">
    <source>
        <dbReference type="ARBA" id="ARBA00002254"/>
    </source>
</evidence>
<dbReference type="PANTHER" id="PTHR35091">
    <property type="entry name" value="FLAGELLAR PROTEIN FLIL"/>
    <property type="match status" value="1"/>
</dbReference>
<evidence type="ECO:0000256" key="8">
    <source>
        <dbReference type="ARBA" id="ARBA00022989"/>
    </source>
</evidence>
<feature type="signal peptide" evidence="11">
    <location>
        <begin position="1"/>
        <end position="24"/>
    </location>
</feature>
<dbReference type="Pfam" id="PF03748">
    <property type="entry name" value="FliL"/>
    <property type="match status" value="1"/>
</dbReference>
<evidence type="ECO:0000256" key="3">
    <source>
        <dbReference type="ARBA" id="ARBA00008281"/>
    </source>
</evidence>
<dbReference type="EMBL" id="PEIB01000013">
    <property type="protein sequence ID" value="RXJ73034.1"/>
    <property type="molecule type" value="Genomic_DNA"/>
</dbReference>
<evidence type="ECO:0000256" key="7">
    <source>
        <dbReference type="ARBA" id="ARBA00022779"/>
    </source>
</evidence>
<reference evidence="12 13" key="1">
    <citation type="submission" date="2017-10" db="EMBL/GenBank/DDBJ databases">
        <title>Nyctiphanis sp. nov., isolated from the stomach of the euphausiid Nyctiphanes simplex (Hansen, 1911) in the Gulf of California.</title>
        <authorList>
            <person name="Gomez-Gil B."/>
            <person name="Aguilar-Mendez M."/>
            <person name="Lopez-Cortes A."/>
            <person name="Gomez-Gutierrez J."/>
            <person name="Roque A."/>
            <person name="Lang E."/>
            <person name="Gonzalez-Castillo A."/>
        </authorList>
    </citation>
    <scope>NUCLEOTIDE SEQUENCE [LARGE SCALE GENOMIC DNA]</scope>
    <source>
        <strain evidence="12 13">CAIM 600</strain>
    </source>
</reference>
<name>A0A4Q0YSD8_9GAMM</name>
<keyword evidence="10" id="KW-0997">Cell inner membrane</keyword>
<keyword evidence="4" id="KW-1003">Cell membrane</keyword>
<keyword evidence="12" id="KW-0282">Flagellum</keyword>
<keyword evidence="13" id="KW-1185">Reference proteome</keyword>
<keyword evidence="6" id="KW-0812">Transmembrane</keyword>
<evidence type="ECO:0000313" key="12">
    <source>
        <dbReference type="EMBL" id="RXJ73034.1"/>
    </source>
</evidence>
<dbReference type="OrthoDB" id="5588622at2"/>
<dbReference type="GO" id="GO:0006935">
    <property type="term" value="P:chemotaxis"/>
    <property type="evidence" value="ECO:0007669"/>
    <property type="project" value="UniProtKB-KW"/>
</dbReference>
<keyword evidence="5 10" id="KW-0145">Chemotaxis</keyword>
<evidence type="ECO:0000256" key="11">
    <source>
        <dbReference type="SAM" id="SignalP"/>
    </source>
</evidence>